<dbReference type="EMBL" id="JADPUN010000217">
    <property type="protein sequence ID" value="MBF9132110.1"/>
    <property type="molecule type" value="Genomic_DNA"/>
</dbReference>
<dbReference type="RefSeq" id="WP_196203650.1">
    <property type="nucleotide sequence ID" value="NZ_JADPUN010000217.1"/>
</dbReference>
<comment type="caution">
    <text evidence="1">The sequence shown here is derived from an EMBL/GenBank/DDBJ whole genome shotgun (WGS) entry which is preliminary data.</text>
</comment>
<sequence length="272" mass="30381">MLEGVDDNTLEEIARIACGGEDLPVYRRGTELPKLLQQAGWDNVPRYNGEHRRDWLTQHLRARRAVPGAIDAVVCRLVDRREYIHRNEPLAVAEVTQIINVLLAAEGYEVIHAQGRPTVRPYKPASDHEQAAPETALHVSITDLISDPELASVLEDRLNEARICDRNGAYTSAIIMLGSLLEGVLLDAVKTRMPDGTRSPDKLYLSDLIEAAHQNKWIQADVRRFASVLREYRNLVHPNAQVRLGHAPDRDTLSMCWPVINAALNDLAATAI</sequence>
<keyword evidence="2" id="KW-1185">Reference proteome</keyword>
<evidence type="ECO:0008006" key="3">
    <source>
        <dbReference type="Google" id="ProtNLM"/>
    </source>
</evidence>
<reference evidence="1 2" key="1">
    <citation type="submission" date="2020-11" db="EMBL/GenBank/DDBJ databases">
        <title>A novel isolate from a Black sea contaminated sediment with potential to produce alkanes: Plantactinospora alkalitolerans sp. nov.</title>
        <authorList>
            <person name="Carro L."/>
            <person name="Veyisoglu A."/>
            <person name="Guven K."/>
            <person name="Schumann P."/>
            <person name="Klenk H.-P."/>
            <person name="Sahin N."/>
        </authorList>
    </citation>
    <scope>NUCLEOTIDE SEQUENCE [LARGE SCALE GENOMIC DNA]</scope>
    <source>
        <strain evidence="1 2">S1510</strain>
    </source>
</reference>
<protein>
    <recommendedName>
        <fullName evidence="3">DUF4145 domain-containing protein</fullName>
    </recommendedName>
</protein>
<name>A0ABS0H0X3_9ACTN</name>
<evidence type="ECO:0000313" key="1">
    <source>
        <dbReference type="EMBL" id="MBF9132110.1"/>
    </source>
</evidence>
<evidence type="ECO:0000313" key="2">
    <source>
        <dbReference type="Proteomes" id="UP000638560"/>
    </source>
</evidence>
<proteinExistence type="predicted"/>
<accession>A0ABS0H0X3</accession>
<organism evidence="1 2">
    <name type="scientific">Plantactinospora alkalitolerans</name>
    <dbReference type="NCBI Taxonomy" id="2789879"/>
    <lineage>
        <taxon>Bacteria</taxon>
        <taxon>Bacillati</taxon>
        <taxon>Actinomycetota</taxon>
        <taxon>Actinomycetes</taxon>
        <taxon>Micromonosporales</taxon>
        <taxon>Micromonosporaceae</taxon>
        <taxon>Plantactinospora</taxon>
    </lineage>
</organism>
<dbReference type="Proteomes" id="UP000638560">
    <property type="component" value="Unassembled WGS sequence"/>
</dbReference>
<gene>
    <name evidence="1" type="ORF">I0C86_24585</name>
</gene>